<keyword evidence="2" id="KW-0614">Plasmid</keyword>
<protein>
    <submittedName>
        <fullName evidence="2">Uncharacterized protein</fullName>
    </submittedName>
</protein>
<dbReference type="AlphaFoldDB" id="A0AA46X166"/>
<reference evidence="2 3" key="1">
    <citation type="journal article" date="2021" name="Front. Microbiol.">
        <title>Bacterial Transformation of Aromatic Monomers in Softwood Black Liquor.</title>
        <authorList>
            <person name="Navas L.E."/>
            <person name="Dexter G."/>
            <person name="Liu J."/>
            <person name="Levy-Booth D."/>
            <person name="Cho M."/>
            <person name="Jang S.K."/>
            <person name="Mansfield S.D."/>
            <person name="Renneckar S."/>
            <person name="Mohn W.W."/>
            <person name="Eltis L.D."/>
        </authorList>
    </citation>
    <scope>NUCLEOTIDE SEQUENCE [LARGE SCALE GENOMIC DNA]</scope>
    <source>
        <strain evidence="2 3">GD02</strain>
    </source>
</reference>
<name>A0AA46X166_RHORH</name>
<evidence type="ECO:0000313" key="2">
    <source>
        <dbReference type="EMBL" id="UZF48206.1"/>
    </source>
</evidence>
<feature type="region of interest" description="Disordered" evidence="1">
    <location>
        <begin position="43"/>
        <end position="67"/>
    </location>
</feature>
<evidence type="ECO:0000256" key="1">
    <source>
        <dbReference type="SAM" id="MobiDB-lite"/>
    </source>
</evidence>
<dbReference type="RefSeq" id="WP_229583196.1">
    <property type="nucleotide sequence ID" value="NZ_CP083975.1"/>
</dbReference>
<geneLocation type="plasmid" evidence="2 3">
    <name>pGD02.2.1</name>
</geneLocation>
<proteinExistence type="predicted"/>
<dbReference type="Proteomes" id="UP001162740">
    <property type="component" value="Plasmid pGD02.2.1"/>
</dbReference>
<organism evidence="2 3">
    <name type="scientific">Rhodococcus rhodochrous</name>
    <dbReference type="NCBI Taxonomy" id="1829"/>
    <lineage>
        <taxon>Bacteria</taxon>
        <taxon>Bacillati</taxon>
        <taxon>Actinomycetota</taxon>
        <taxon>Actinomycetes</taxon>
        <taxon>Mycobacteriales</taxon>
        <taxon>Nocardiaceae</taxon>
        <taxon>Rhodococcus</taxon>
    </lineage>
</organism>
<dbReference type="EMBL" id="CP083975">
    <property type="protein sequence ID" value="UZF48206.1"/>
    <property type="molecule type" value="Genomic_DNA"/>
</dbReference>
<gene>
    <name evidence="2" type="ORF">KUM34_027980</name>
</gene>
<accession>A0AA46X166</accession>
<evidence type="ECO:0000313" key="3">
    <source>
        <dbReference type="Proteomes" id="UP001162740"/>
    </source>
</evidence>
<sequence>MPRSVIEDRLRTAVLKAMPLPDLALDAVVAGIPLLTGQNTTRGGGPIDLAWRPESPNSWDEDGFGWM</sequence>